<dbReference type="PANTHER" id="PTHR42851:SF4">
    <property type="entry name" value="PWWP DOMAIN-CONTAINING PROTEIN"/>
    <property type="match status" value="1"/>
</dbReference>
<accession>A0A7N0TEM4</accession>
<protein>
    <recommendedName>
        <fullName evidence="3">RRM domain-containing protein</fullName>
    </recommendedName>
</protein>
<dbReference type="EnsemblPlants" id="Kaladp0033s0291.1.v1.1">
    <property type="protein sequence ID" value="Kaladp0033s0291.1.v1.1.CDS.1"/>
    <property type="gene ID" value="Kaladp0033s0291.v1.1"/>
</dbReference>
<evidence type="ECO:0000313" key="1">
    <source>
        <dbReference type="EnsemblPlants" id="Kaladp0033s0291.1.v1.1.CDS.1"/>
    </source>
</evidence>
<dbReference type="PANTHER" id="PTHR42851">
    <property type="entry name" value="ALDOLASE-RELATED"/>
    <property type="match status" value="1"/>
</dbReference>
<sequence length="172" mass="19253">MVGVLGSDVLFFDGISGSEPQQDMVTIDEKFREFETLVIKMQVGEEHRVQAEDVKDSYWTDVAWSCHLPKAKAQDSAAESASISISNLRNVVEGPGELILTLGSTQAILSKKKLSNIFRRFGALIETETVIYKESSRAKVVYRRRSDAEVAFSSAKAFSIMESFVNYELWDT</sequence>
<keyword evidence="2" id="KW-1185">Reference proteome</keyword>
<dbReference type="AlphaFoldDB" id="A0A7N0TEM4"/>
<dbReference type="Gramene" id="Kaladp0033s0291.1.v1.1">
    <property type="protein sequence ID" value="Kaladp0033s0291.1.v1.1.CDS.1"/>
    <property type="gene ID" value="Kaladp0033s0291.v1.1"/>
</dbReference>
<proteinExistence type="predicted"/>
<evidence type="ECO:0000313" key="2">
    <source>
        <dbReference type="Proteomes" id="UP000594263"/>
    </source>
</evidence>
<reference evidence="1" key="1">
    <citation type="submission" date="2021-01" db="UniProtKB">
        <authorList>
            <consortium name="EnsemblPlants"/>
        </authorList>
    </citation>
    <scope>IDENTIFICATION</scope>
</reference>
<organism evidence="1 2">
    <name type="scientific">Kalanchoe fedtschenkoi</name>
    <name type="common">Lavender scallops</name>
    <name type="synonym">South American air plant</name>
    <dbReference type="NCBI Taxonomy" id="63787"/>
    <lineage>
        <taxon>Eukaryota</taxon>
        <taxon>Viridiplantae</taxon>
        <taxon>Streptophyta</taxon>
        <taxon>Embryophyta</taxon>
        <taxon>Tracheophyta</taxon>
        <taxon>Spermatophyta</taxon>
        <taxon>Magnoliopsida</taxon>
        <taxon>eudicotyledons</taxon>
        <taxon>Gunneridae</taxon>
        <taxon>Pentapetalae</taxon>
        <taxon>Saxifragales</taxon>
        <taxon>Crassulaceae</taxon>
        <taxon>Kalanchoe</taxon>
    </lineage>
</organism>
<name>A0A7N0TEM4_KALFE</name>
<dbReference type="InterPro" id="IPR053063">
    <property type="entry name" value="PWWP_domain_containing_PDP"/>
</dbReference>
<dbReference type="Proteomes" id="UP000594263">
    <property type="component" value="Unplaced"/>
</dbReference>
<evidence type="ECO:0008006" key="3">
    <source>
        <dbReference type="Google" id="ProtNLM"/>
    </source>
</evidence>